<feature type="domain" description="ABC1 atypical kinase-like" evidence="3">
    <location>
        <begin position="94"/>
        <end position="339"/>
    </location>
</feature>
<name>A0ABX8LAW4_9GAMM</name>
<evidence type="ECO:0000256" key="2">
    <source>
        <dbReference type="SAM" id="Phobius"/>
    </source>
</evidence>
<sequence length="539" mass="61588">MIPHVSRLLELWRIAAHYRLDTLFPADELPVKAQRALSVIKMHPAAWSSRERKNPLKLKEALEEMGPLAIKLGQLLSTRRDLIPPEILAQLVLLQDQVKPFDSNVAKQRIQESLKADVNTLFARFDDQPLAAASIAQVHTAALHDGREVVIKVTRPDIRNQILQDFEILAWLGNTLESRLEAARALHLSEIIQDYRQIILNELDLSIEADNTRRMRHYFTGSTMMYVPEVYMDTKDVMVAERITGVPISDTATFDRLGMDRAQLAEKGLTIFFTQVFRDNFFHADMHPGNVFVETINPSNPRFIALDCAIMGELSKHDQMTIARMLLAVMNSNFMQLIQIVHQAGWIPPGTDQDALSREMRRTVGPMVSKPMDQLDFAGILIQVMDIARRFHLEIPPQLMLLLKTLVHVEGLGTDLYPQLDIWKLAKPILTEWVKANMNPVKNIKELGQQLPDLLLGAQDFPSLIVDSLNGLKNQSAWQDRQLREMQQLRLQMEHQQRRSWIFGSTMLILLTIAIISPWFVSIILIVLSSLLALWRILK</sequence>
<dbReference type="PANTHER" id="PTHR10566">
    <property type="entry name" value="CHAPERONE-ACTIVITY OF BC1 COMPLEX CABC1 -RELATED"/>
    <property type="match status" value="1"/>
</dbReference>
<proteinExistence type="inferred from homology"/>
<dbReference type="EMBL" id="CP077365">
    <property type="protein sequence ID" value="QXB48100.1"/>
    <property type="molecule type" value="Genomic_DNA"/>
</dbReference>
<gene>
    <name evidence="4" type="ORF">I6L30_08975</name>
</gene>
<feature type="transmembrane region" description="Helical" evidence="2">
    <location>
        <begin position="501"/>
        <end position="534"/>
    </location>
</feature>
<keyword evidence="2" id="KW-0472">Membrane</keyword>
<organism evidence="4 5">
    <name type="scientific">Acinetobacter seifertii</name>
    <dbReference type="NCBI Taxonomy" id="1530123"/>
    <lineage>
        <taxon>Bacteria</taxon>
        <taxon>Pseudomonadati</taxon>
        <taxon>Pseudomonadota</taxon>
        <taxon>Gammaproteobacteria</taxon>
        <taxon>Moraxellales</taxon>
        <taxon>Moraxellaceae</taxon>
        <taxon>Acinetobacter</taxon>
        <taxon>Acinetobacter calcoaceticus/baumannii complex</taxon>
    </lineage>
</organism>
<accession>A0ABX8LAW4</accession>
<dbReference type="Proteomes" id="UP000683517">
    <property type="component" value="Chromosome"/>
</dbReference>
<keyword evidence="2" id="KW-1133">Transmembrane helix</keyword>
<dbReference type="InterPro" id="IPR050154">
    <property type="entry name" value="UbiB_kinase"/>
</dbReference>
<dbReference type="Pfam" id="PF03109">
    <property type="entry name" value="ABC1"/>
    <property type="match status" value="1"/>
</dbReference>
<protein>
    <submittedName>
        <fullName evidence="4">2-octaprenylphenol hydroxylase</fullName>
    </submittedName>
</protein>
<evidence type="ECO:0000259" key="3">
    <source>
        <dbReference type="Pfam" id="PF03109"/>
    </source>
</evidence>
<dbReference type="SUPFAM" id="SSF56112">
    <property type="entry name" value="Protein kinase-like (PK-like)"/>
    <property type="match status" value="1"/>
</dbReference>
<dbReference type="InterPro" id="IPR004147">
    <property type="entry name" value="ABC1_dom"/>
</dbReference>
<evidence type="ECO:0000313" key="4">
    <source>
        <dbReference type="EMBL" id="QXB48100.1"/>
    </source>
</evidence>
<keyword evidence="5" id="KW-1185">Reference proteome</keyword>
<evidence type="ECO:0000256" key="1">
    <source>
        <dbReference type="ARBA" id="ARBA00009670"/>
    </source>
</evidence>
<dbReference type="RefSeq" id="WP_174735577.1">
    <property type="nucleotide sequence ID" value="NZ_CP073243.1"/>
</dbReference>
<evidence type="ECO:0000313" key="5">
    <source>
        <dbReference type="Proteomes" id="UP000683517"/>
    </source>
</evidence>
<comment type="similarity">
    <text evidence="1">Belongs to the protein kinase superfamily. ADCK protein kinase family.</text>
</comment>
<keyword evidence="2" id="KW-0812">Transmembrane</keyword>
<dbReference type="InterPro" id="IPR011009">
    <property type="entry name" value="Kinase-like_dom_sf"/>
</dbReference>
<reference evidence="4 5" key="1">
    <citation type="submission" date="2021-06" db="EMBL/GenBank/DDBJ databases">
        <title>FDA dAtabase for Regulatory Grade micrObial Sequences (FDA-ARGOS): Supporting development and validation of Infectious Disease Dx tests.</title>
        <authorList>
            <person name="Sproer C."/>
            <person name="Gronow S."/>
            <person name="Severitt S."/>
            <person name="Schroder I."/>
            <person name="Tallon L."/>
            <person name="Sadzewicz L."/>
            <person name="Zhao X."/>
            <person name="Boylan J."/>
            <person name="Ott S."/>
            <person name="Bowen H."/>
            <person name="Vavikolanu K."/>
            <person name="Mehta A."/>
            <person name="Aluvathingal J."/>
            <person name="Nadendla S."/>
            <person name="Lowell S."/>
            <person name="Myers T."/>
            <person name="Yan Y."/>
        </authorList>
    </citation>
    <scope>NUCLEOTIDE SEQUENCE [LARGE SCALE GENOMIC DNA]</scope>
    <source>
        <strain evidence="4 5">FDAARGOS 1400</strain>
    </source>
</reference>
<dbReference type="PANTHER" id="PTHR10566:SF113">
    <property type="entry name" value="PROTEIN ACTIVITY OF BC1 COMPLEX KINASE 7, CHLOROPLASTIC"/>
    <property type="match status" value="1"/>
</dbReference>